<dbReference type="KEGG" id="kng:KNAG_0M01020"/>
<dbReference type="eggNOG" id="ENOG502RXM0">
    <property type="taxonomic scope" value="Eukaryota"/>
</dbReference>
<dbReference type="GeneID" id="34528735"/>
<evidence type="ECO:0000256" key="1">
    <source>
        <dbReference type="ARBA" id="ARBA00004123"/>
    </source>
</evidence>
<dbReference type="GO" id="GO:0016592">
    <property type="term" value="C:mediator complex"/>
    <property type="evidence" value="ECO:0007669"/>
    <property type="project" value="InterPro"/>
</dbReference>
<comment type="similarity">
    <text evidence="2 8">Belongs to the Mediator complex subunit 4 family.</text>
</comment>
<dbReference type="GO" id="GO:0070847">
    <property type="term" value="C:core mediator complex"/>
    <property type="evidence" value="ECO:0007669"/>
    <property type="project" value="EnsemblFungi"/>
</dbReference>
<dbReference type="HOGENOM" id="CLU_071875_0_0_1"/>
<organism evidence="10 11">
    <name type="scientific">Huiozyma naganishii (strain ATCC MYA-139 / BCRC 22969 / CBS 8797 / KCTC 17520 / NBRC 10181 / NCYC 3082 / Yp74L-3)</name>
    <name type="common">Yeast</name>
    <name type="synonym">Kazachstania naganishii</name>
    <dbReference type="NCBI Taxonomy" id="1071383"/>
    <lineage>
        <taxon>Eukaryota</taxon>
        <taxon>Fungi</taxon>
        <taxon>Dikarya</taxon>
        <taxon>Ascomycota</taxon>
        <taxon>Saccharomycotina</taxon>
        <taxon>Saccharomycetes</taxon>
        <taxon>Saccharomycetales</taxon>
        <taxon>Saccharomycetaceae</taxon>
        <taxon>Huiozyma</taxon>
    </lineage>
</organism>
<protein>
    <recommendedName>
        <fullName evidence="3 8">Mediator of RNA polymerase II transcription subunit 4</fullName>
    </recommendedName>
    <alternativeName>
        <fullName evidence="7 8">Mediator complex subunit 4</fullName>
    </alternativeName>
</protein>
<dbReference type="STRING" id="1071383.J7RDK3"/>
<dbReference type="Pfam" id="PF10018">
    <property type="entry name" value="Med4"/>
    <property type="match status" value="1"/>
</dbReference>
<dbReference type="RefSeq" id="XP_022467199.1">
    <property type="nucleotide sequence ID" value="XM_022610955.1"/>
</dbReference>
<evidence type="ECO:0000256" key="8">
    <source>
        <dbReference type="RuleBase" id="RU364141"/>
    </source>
</evidence>
<accession>J7RDK3</accession>
<keyword evidence="6 8" id="KW-0539">Nucleus</keyword>
<evidence type="ECO:0000256" key="3">
    <source>
        <dbReference type="ARBA" id="ARBA00020629"/>
    </source>
</evidence>
<feature type="region of interest" description="Disordered" evidence="9">
    <location>
        <begin position="208"/>
        <end position="279"/>
    </location>
</feature>
<reference evidence="11" key="2">
    <citation type="submission" date="2012-08" db="EMBL/GenBank/DDBJ databases">
        <title>Genome sequence of Kazachstania naganishii.</title>
        <authorList>
            <person name="Gordon J.L."/>
            <person name="Armisen D."/>
            <person name="Proux-Wera E."/>
            <person name="OhEigeartaigh S.S."/>
            <person name="Byrne K.P."/>
            <person name="Wolfe K.H."/>
        </authorList>
    </citation>
    <scope>NUCLEOTIDE SEQUENCE [LARGE SCALE GENOMIC DNA]</scope>
    <source>
        <strain evidence="11">ATCC MYA-139 / BCRC 22969 / CBS 8797 / CCRC 22969 / KCTC 17520 / NBRC 10181 / NCYC 3082</strain>
    </source>
</reference>
<dbReference type="GO" id="GO:0032968">
    <property type="term" value="P:positive regulation of transcription elongation by RNA polymerase II"/>
    <property type="evidence" value="ECO:0007669"/>
    <property type="project" value="EnsemblFungi"/>
</dbReference>
<evidence type="ECO:0000313" key="10">
    <source>
        <dbReference type="EMBL" id="CCK72955.1"/>
    </source>
</evidence>
<name>J7RDK3_HUIN7</name>
<dbReference type="GO" id="GO:0000979">
    <property type="term" value="F:RNA polymerase II core promoter sequence-specific DNA binding"/>
    <property type="evidence" value="ECO:0007669"/>
    <property type="project" value="EnsemblFungi"/>
</dbReference>
<dbReference type="GO" id="GO:0060261">
    <property type="term" value="P:positive regulation of transcription initiation by RNA polymerase II"/>
    <property type="evidence" value="ECO:0007669"/>
    <property type="project" value="EnsemblFungi"/>
</dbReference>
<feature type="compositionally biased region" description="Acidic residues" evidence="9">
    <location>
        <begin position="262"/>
        <end position="279"/>
    </location>
</feature>
<keyword evidence="8" id="KW-0010">Activator</keyword>
<dbReference type="GO" id="GO:0003712">
    <property type="term" value="F:transcription coregulator activity"/>
    <property type="evidence" value="ECO:0007669"/>
    <property type="project" value="InterPro"/>
</dbReference>
<reference evidence="10 11" key="1">
    <citation type="journal article" date="2011" name="Proc. Natl. Acad. Sci. U.S.A.">
        <title>Evolutionary erosion of yeast sex chromosomes by mating-type switching accidents.</title>
        <authorList>
            <person name="Gordon J.L."/>
            <person name="Armisen D."/>
            <person name="Proux-Wera E."/>
            <person name="Oheigeartaigh S.S."/>
            <person name="Byrne K.P."/>
            <person name="Wolfe K.H."/>
        </authorList>
    </citation>
    <scope>NUCLEOTIDE SEQUENCE [LARGE SCALE GENOMIC DNA]</scope>
    <source>
        <strain evidence="11">ATCC MYA-139 / BCRC 22969 / CBS 8797 / CCRC 22969 / KCTC 17520 / NBRC 10181 / NCYC 3082</strain>
    </source>
</reference>
<evidence type="ECO:0000256" key="6">
    <source>
        <dbReference type="ARBA" id="ARBA00023242"/>
    </source>
</evidence>
<dbReference type="Proteomes" id="UP000006310">
    <property type="component" value="Chromosome 13"/>
</dbReference>
<evidence type="ECO:0000256" key="2">
    <source>
        <dbReference type="ARBA" id="ARBA00009626"/>
    </source>
</evidence>
<comment type="subunit">
    <text evidence="8">Component of the Mediator complex.</text>
</comment>
<dbReference type="EMBL" id="HE978326">
    <property type="protein sequence ID" value="CCK72955.1"/>
    <property type="molecule type" value="Genomic_DNA"/>
</dbReference>
<dbReference type="PANTHER" id="PTHR13208:SF2">
    <property type="entry name" value="MEDIATOR OF RNA POLYMERASE II TRANSCRIPTION SUBUNIT 4"/>
    <property type="match status" value="1"/>
</dbReference>
<keyword evidence="4 8" id="KW-0805">Transcription regulation</keyword>
<feature type="compositionally biased region" description="Basic and acidic residues" evidence="9">
    <location>
        <begin position="250"/>
        <end position="261"/>
    </location>
</feature>
<dbReference type="PANTHER" id="PTHR13208">
    <property type="entry name" value="MEDIATOR OF RNA POLYMERASE II TRANSCRIPTION SUBUNIT 4"/>
    <property type="match status" value="1"/>
</dbReference>
<keyword evidence="5 8" id="KW-0804">Transcription</keyword>
<dbReference type="OrthoDB" id="1929813at2759"/>
<evidence type="ECO:0000256" key="4">
    <source>
        <dbReference type="ARBA" id="ARBA00023015"/>
    </source>
</evidence>
<proteinExistence type="inferred from homology"/>
<comment type="function">
    <text evidence="8">Component of the Mediator complex, a coactivator involved in the regulated transcription of nearly all RNA polymerase II-dependent genes. Mediator functions as a bridge to convey information from gene-specific regulatory proteins to the basal RNA polymerase II transcription machinery. Mediator is recruited to promoters by direct interactions with regulatory proteins and serves as a scaffold for the assembly of a functional preinitiation complex with RNA polymerase II and the general transcription factors.</text>
</comment>
<evidence type="ECO:0000256" key="5">
    <source>
        <dbReference type="ARBA" id="ARBA00023163"/>
    </source>
</evidence>
<gene>
    <name evidence="10" type="primary">KNAG0M01020</name>
    <name evidence="8" type="synonym">MED4</name>
    <name evidence="10" type="ordered locus">KNAG_0M01020</name>
</gene>
<dbReference type="InterPro" id="IPR019258">
    <property type="entry name" value="Mediator_Med4"/>
</dbReference>
<dbReference type="AlphaFoldDB" id="J7RDK3"/>
<evidence type="ECO:0000256" key="9">
    <source>
        <dbReference type="SAM" id="MobiDB-lite"/>
    </source>
</evidence>
<comment type="subcellular location">
    <subcellularLocation>
        <location evidence="1 8">Nucleus</location>
    </subcellularLocation>
</comment>
<feature type="compositionally biased region" description="Basic and acidic residues" evidence="9">
    <location>
        <begin position="216"/>
        <end position="227"/>
    </location>
</feature>
<dbReference type="OMA" id="PFQIHPN"/>
<sequence>MAPAVERHEGNLAVSAGHKRASSVSLLQEGTDAAALAEDLKKVRIYSGIVEYEDTLAALVESVDSYKPDMAVAQRLVDADKELFASLDKFKEYDEISTRLGELKGKSTALDTKTRDILEKLNECHDELNKLPYLEQVQFEMDTILEQREKINSSELLDYATKLSKFTRIPPTFDKGSIGPNNFIWPAEDALRKGMLAIAALHSRELTRIPGQDDAEDKKKQTEKPDVPEPAPVTEERRSSFVFGDTSTADDQKSSSAHSDHDDDDAMDLDLDLFNPDEF</sequence>
<evidence type="ECO:0000256" key="7">
    <source>
        <dbReference type="ARBA" id="ARBA00031257"/>
    </source>
</evidence>
<dbReference type="GO" id="GO:0051123">
    <property type="term" value="P:RNA polymerase II preinitiation complex assembly"/>
    <property type="evidence" value="ECO:0007669"/>
    <property type="project" value="EnsemblFungi"/>
</dbReference>
<keyword evidence="11" id="KW-1185">Reference proteome</keyword>
<evidence type="ECO:0000313" key="11">
    <source>
        <dbReference type="Proteomes" id="UP000006310"/>
    </source>
</evidence>
<dbReference type="GO" id="GO:0034605">
    <property type="term" value="P:cellular response to heat"/>
    <property type="evidence" value="ECO:0007669"/>
    <property type="project" value="EnsemblFungi"/>
</dbReference>